<feature type="transmembrane region" description="Helical" evidence="6">
    <location>
        <begin position="163"/>
        <end position="184"/>
    </location>
</feature>
<sequence>MSQTKQKKGAAGGREAEATVIAFMNRYLLGAVLSAAAVIGLALFGRSTFGFLFIRLGLSASSAAATADGVVLGLFASASAFASILSIAAFFDAKRRYPATLKLLIEAGAAPKKKKEPFRVELTRWVLSEDRFQDVVRFTESSLEKDVLFSGEFESPLIVAAQYTAYFIISLIALIPITITLFLLLRTPLVAAALAVPPLILFYPQLTYRNKKSDYSRAVEDELPFFAAVATIMSSAGLTIFATLQRVAHTTVFRAFRGEASVIERDVELFGRAPLDALDERARTHPNRMFSAFLSGYTSIVKSGGEVEAYLLQRVREYLDWLAFRWRQYAEKAASIGEMMLTMYFIVPVFLIFGGALVGSSLIFLLIPLPLIFAALLYSSISTSRPRYPDTVSAKLILPIAVGVGVAVPLILLVPSYSYAGVGFGLIAFAAALDVQTASQVKSINEVEESLPIFIREITEYRKVGYDLLKSLSKTSRDADNNKAYKPGFKVVLQDFVGQINLGRTVGQAVAKTGSWLGRFVFFSVQALAEAGNVTPALLEQLGEFTHRFVEAKRQTRASIRLFKMLGIMMPILLSISTLITVFMLQSFATSGLGSAAGTPFGTTTGFNLQLTPLEQAVIYIFIVTSSFSVGLVIDKATEGTILSPTTSIIATAIAIAAVAGFAHLQPLLKQTLGSSL</sequence>
<evidence type="ECO:0000313" key="9">
    <source>
        <dbReference type="Proteomes" id="UP000240322"/>
    </source>
</evidence>
<name>A0A2R6AHN0_9ARCH</name>
<dbReference type="Proteomes" id="UP000240322">
    <property type="component" value="Unassembled WGS sequence"/>
</dbReference>
<evidence type="ECO:0000256" key="6">
    <source>
        <dbReference type="SAM" id="Phobius"/>
    </source>
</evidence>
<evidence type="ECO:0000256" key="4">
    <source>
        <dbReference type="ARBA" id="ARBA00022989"/>
    </source>
</evidence>
<dbReference type="PANTHER" id="PTHR35402">
    <property type="entry name" value="INTEGRAL MEMBRANE PROTEIN-RELATED"/>
    <property type="match status" value="1"/>
</dbReference>
<evidence type="ECO:0000256" key="1">
    <source>
        <dbReference type="ARBA" id="ARBA00004651"/>
    </source>
</evidence>
<keyword evidence="5 6" id="KW-0472">Membrane</keyword>
<dbReference type="AlphaFoldDB" id="A0A2R6AHN0"/>
<dbReference type="InterPro" id="IPR056569">
    <property type="entry name" value="ArlJ-like"/>
</dbReference>
<feature type="transmembrane region" description="Helical" evidence="6">
    <location>
        <begin position="562"/>
        <end position="585"/>
    </location>
</feature>
<evidence type="ECO:0000256" key="5">
    <source>
        <dbReference type="ARBA" id="ARBA00023136"/>
    </source>
</evidence>
<feature type="transmembrane region" description="Helical" evidence="6">
    <location>
        <begin position="70"/>
        <end position="91"/>
    </location>
</feature>
<feature type="transmembrane region" description="Helical" evidence="6">
    <location>
        <begin position="335"/>
        <end position="356"/>
    </location>
</feature>
<feature type="transmembrane region" description="Helical" evidence="6">
    <location>
        <begin position="646"/>
        <end position="665"/>
    </location>
</feature>
<accession>A0A2R6AHN0</accession>
<feature type="domain" description="Type II secretion system protein GspF" evidence="7">
    <location>
        <begin position="454"/>
        <end position="581"/>
    </location>
</feature>
<evidence type="ECO:0000256" key="3">
    <source>
        <dbReference type="ARBA" id="ARBA00022692"/>
    </source>
</evidence>
<gene>
    <name evidence="8" type="ORF">B9Q03_12020</name>
</gene>
<keyword evidence="3 6" id="KW-0812">Transmembrane</keyword>
<feature type="transmembrane region" description="Helical" evidence="6">
    <location>
        <begin position="27"/>
        <end position="58"/>
    </location>
</feature>
<keyword evidence="2" id="KW-1003">Cell membrane</keyword>
<feature type="transmembrane region" description="Helical" evidence="6">
    <location>
        <begin position="617"/>
        <end position="634"/>
    </location>
</feature>
<comment type="subcellular location">
    <subcellularLocation>
        <location evidence="1">Cell membrane</location>
        <topology evidence="1">Multi-pass membrane protein</topology>
    </subcellularLocation>
</comment>
<evidence type="ECO:0000313" key="8">
    <source>
        <dbReference type="EMBL" id="PSN85896.1"/>
    </source>
</evidence>
<feature type="transmembrane region" description="Helical" evidence="6">
    <location>
        <begin position="417"/>
        <end position="435"/>
    </location>
</feature>
<protein>
    <recommendedName>
        <fullName evidence="7">Type II secretion system protein GspF domain-containing protein</fullName>
    </recommendedName>
</protein>
<reference evidence="8 9" key="1">
    <citation type="submission" date="2017-04" db="EMBL/GenBank/DDBJ databases">
        <title>Novel microbial lineages endemic to geothermal iron-oxide mats fill important gaps in the evolutionary history of Archaea.</title>
        <authorList>
            <person name="Jay Z.J."/>
            <person name="Beam J.P."/>
            <person name="Dlakic M."/>
            <person name="Rusch D.B."/>
            <person name="Kozubal M.A."/>
            <person name="Inskeep W.P."/>
        </authorList>
    </citation>
    <scope>NUCLEOTIDE SEQUENCE [LARGE SCALE GENOMIC DNA]</scope>
    <source>
        <strain evidence="8">OSP_D</strain>
    </source>
</reference>
<feature type="transmembrane region" description="Helical" evidence="6">
    <location>
        <begin position="362"/>
        <end position="381"/>
    </location>
</feature>
<feature type="transmembrane region" description="Helical" evidence="6">
    <location>
        <begin position="226"/>
        <end position="244"/>
    </location>
</feature>
<feature type="transmembrane region" description="Helical" evidence="6">
    <location>
        <begin position="393"/>
        <end position="411"/>
    </location>
</feature>
<dbReference type="EMBL" id="NEXE01000225">
    <property type="protein sequence ID" value="PSN85896.1"/>
    <property type="molecule type" value="Genomic_DNA"/>
</dbReference>
<evidence type="ECO:0000256" key="2">
    <source>
        <dbReference type="ARBA" id="ARBA00022475"/>
    </source>
</evidence>
<dbReference type="Pfam" id="PF00482">
    <property type="entry name" value="T2SSF"/>
    <property type="match status" value="2"/>
</dbReference>
<dbReference type="InterPro" id="IPR018076">
    <property type="entry name" value="T2SS_GspF_dom"/>
</dbReference>
<comment type="caution">
    <text evidence="8">The sequence shown here is derived from an EMBL/GenBank/DDBJ whole genome shotgun (WGS) entry which is preliminary data.</text>
</comment>
<keyword evidence="4 6" id="KW-1133">Transmembrane helix</keyword>
<evidence type="ECO:0000259" key="7">
    <source>
        <dbReference type="Pfam" id="PF00482"/>
    </source>
</evidence>
<organism evidence="8 9">
    <name type="scientific">Candidatus Marsarchaeota G2 archaeon OSP_D</name>
    <dbReference type="NCBI Taxonomy" id="1978157"/>
    <lineage>
        <taxon>Archaea</taxon>
        <taxon>Candidatus Marsarchaeota</taxon>
        <taxon>Candidatus Marsarchaeota group 2</taxon>
    </lineage>
</organism>
<dbReference type="GO" id="GO:0005886">
    <property type="term" value="C:plasma membrane"/>
    <property type="evidence" value="ECO:0007669"/>
    <property type="project" value="UniProtKB-SubCell"/>
</dbReference>
<feature type="domain" description="Type II secretion system protein GspF" evidence="7">
    <location>
        <begin position="229"/>
        <end position="353"/>
    </location>
</feature>
<proteinExistence type="predicted"/>
<dbReference type="PANTHER" id="PTHR35402:SF1">
    <property type="entry name" value="TYPE II SECRETION SYSTEM PROTEIN GSPF DOMAIN-CONTAINING PROTEIN"/>
    <property type="match status" value="1"/>
</dbReference>